<proteinExistence type="predicted"/>
<sequence>MIEVSIQGPPDILQKECLSMSVASLKTSSTFSFTAQNMIVNKLPVGFFQFHVYLPPDQI</sequence>
<organism evidence="1 2">
    <name type="scientific">Paenibacillus woosongensis</name>
    <dbReference type="NCBI Taxonomy" id="307580"/>
    <lineage>
        <taxon>Bacteria</taxon>
        <taxon>Bacillati</taxon>
        <taxon>Bacillota</taxon>
        <taxon>Bacilli</taxon>
        <taxon>Bacillales</taxon>
        <taxon>Paenibacillaceae</taxon>
        <taxon>Paenibacillus</taxon>
    </lineage>
</organism>
<protein>
    <submittedName>
        <fullName evidence="1">Uncharacterized protein</fullName>
    </submittedName>
</protein>
<reference evidence="1 2" key="1">
    <citation type="submission" date="2021-03" db="EMBL/GenBank/DDBJ databases">
        <title>Antimicrobial resistance genes in bacteria isolated from Japanese honey, and their potential for conferring macrolide and lincosamide resistance in the American foulbrood pathogen Paenibacillus larvae.</title>
        <authorList>
            <person name="Okamoto M."/>
            <person name="Kumagai M."/>
            <person name="Kanamori H."/>
            <person name="Takamatsu D."/>
        </authorList>
    </citation>
    <scope>NUCLEOTIDE SEQUENCE [LARGE SCALE GENOMIC DNA]</scope>
    <source>
        <strain evidence="1 2">J15TS10</strain>
    </source>
</reference>
<gene>
    <name evidence="1" type="ORF">J15TS10_40070</name>
</gene>
<name>A0ABQ4MW85_9BACL</name>
<keyword evidence="2" id="KW-1185">Reference proteome</keyword>
<evidence type="ECO:0000313" key="2">
    <source>
        <dbReference type="Proteomes" id="UP000681290"/>
    </source>
</evidence>
<accession>A0ABQ4MW85</accession>
<comment type="caution">
    <text evidence="1">The sequence shown here is derived from an EMBL/GenBank/DDBJ whole genome shotgun (WGS) entry which is preliminary data.</text>
</comment>
<dbReference type="EMBL" id="BOSM01000008">
    <property type="protein sequence ID" value="GIP60193.1"/>
    <property type="molecule type" value="Genomic_DNA"/>
</dbReference>
<evidence type="ECO:0000313" key="1">
    <source>
        <dbReference type="EMBL" id="GIP60193.1"/>
    </source>
</evidence>
<dbReference type="Proteomes" id="UP000681290">
    <property type="component" value="Unassembled WGS sequence"/>
</dbReference>